<proteinExistence type="predicted"/>
<gene>
    <name evidence="2" type="ORF">UFOVP182_25</name>
</gene>
<accession>A0A6J7WGC0</accession>
<feature type="coiled-coil region" evidence="1">
    <location>
        <begin position="110"/>
        <end position="137"/>
    </location>
</feature>
<dbReference type="InterPro" id="IPR046558">
    <property type="entry name" value="DUF6712"/>
</dbReference>
<reference evidence="2" key="1">
    <citation type="submission" date="2020-05" db="EMBL/GenBank/DDBJ databases">
        <authorList>
            <person name="Chiriac C."/>
            <person name="Salcher M."/>
            <person name="Ghai R."/>
            <person name="Kavagutti S V."/>
        </authorList>
    </citation>
    <scope>NUCLEOTIDE SEQUENCE</scope>
</reference>
<dbReference type="Pfam" id="PF20459">
    <property type="entry name" value="DUF6712"/>
    <property type="match status" value="1"/>
</dbReference>
<protein>
    <submittedName>
        <fullName evidence="2">Uncharacterized protein</fullName>
    </submittedName>
</protein>
<name>A0A6J7WGC0_9CAUD</name>
<dbReference type="EMBL" id="LR798230">
    <property type="protein sequence ID" value="CAB5208357.1"/>
    <property type="molecule type" value="Genomic_DNA"/>
</dbReference>
<organism evidence="2">
    <name type="scientific">uncultured Caudovirales phage</name>
    <dbReference type="NCBI Taxonomy" id="2100421"/>
    <lineage>
        <taxon>Viruses</taxon>
        <taxon>Duplodnaviria</taxon>
        <taxon>Heunggongvirae</taxon>
        <taxon>Uroviricota</taxon>
        <taxon>Caudoviricetes</taxon>
        <taxon>Peduoviridae</taxon>
        <taxon>Maltschvirus</taxon>
        <taxon>Maltschvirus maltsch</taxon>
    </lineage>
</organism>
<keyword evidence="1" id="KW-0175">Coiled coil</keyword>
<evidence type="ECO:0000256" key="1">
    <source>
        <dbReference type="SAM" id="Coils"/>
    </source>
</evidence>
<evidence type="ECO:0000313" key="2">
    <source>
        <dbReference type="EMBL" id="CAB5208357.1"/>
    </source>
</evidence>
<sequence>MSQFILTENYLRANLPISDNLDIKLVIPFINEVEIILLQDILGTLAFNELKTRWTNKALDDNEKILVTTYIKPFLAWKTLYEALPWIAIQVRNKGVVQQESETNKPADDLAKINLLLRKAEDKSAAFEKRLKDYLLNWSTNFAVEGNIFWLYQRFTTKLITPNYDDPGKTYGPIAYDNDREQSVQYYKKYWGIR</sequence>